<comment type="caution">
    <text evidence="1">The sequence shown here is derived from an EMBL/GenBank/DDBJ whole genome shotgun (WGS) entry which is preliminary data.</text>
</comment>
<name>A0ABS6EW44_9CLOT</name>
<dbReference type="EMBL" id="JAHLQL010000001">
    <property type="protein sequence ID" value="MBU5590444.1"/>
    <property type="molecule type" value="Genomic_DNA"/>
</dbReference>
<keyword evidence="2" id="KW-1185">Reference proteome</keyword>
<gene>
    <name evidence="1" type="ORF">KQI89_01575</name>
</gene>
<sequence length="89" mass="10643">MEGIKICEVPYDALYKDYDYDWKEMKSLETRFNLHCDSNTMIYLEKGEATLTLKEEVLYLSENNMVIVSRKLDILFEIIKPCKIYYCHS</sequence>
<evidence type="ECO:0000313" key="1">
    <source>
        <dbReference type="EMBL" id="MBU5590444.1"/>
    </source>
</evidence>
<accession>A0ABS6EW44</accession>
<proteinExistence type="predicted"/>
<organism evidence="1 2">
    <name type="scientific">Clostridium simiarum</name>
    <dbReference type="NCBI Taxonomy" id="2841506"/>
    <lineage>
        <taxon>Bacteria</taxon>
        <taxon>Bacillati</taxon>
        <taxon>Bacillota</taxon>
        <taxon>Clostridia</taxon>
        <taxon>Eubacteriales</taxon>
        <taxon>Clostridiaceae</taxon>
        <taxon>Clostridium</taxon>
    </lineage>
</organism>
<dbReference type="RefSeq" id="WP_216455646.1">
    <property type="nucleotide sequence ID" value="NZ_JAHLQL010000001.1"/>
</dbReference>
<evidence type="ECO:0008006" key="3">
    <source>
        <dbReference type="Google" id="ProtNLM"/>
    </source>
</evidence>
<evidence type="ECO:0000313" key="2">
    <source>
        <dbReference type="Proteomes" id="UP000736583"/>
    </source>
</evidence>
<dbReference type="Proteomes" id="UP000736583">
    <property type="component" value="Unassembled WGS sequence"/>
</dbReference>
<reference evidence="1 2" key="1">
    <citation type="submission" date="2021-06" db="EMBL/GenBank/DDBJ databases">
        <authorList>
            <person name="Sun Q."/>
            <person name="Li D."/>
        </authorList>
    </citation>
    <scope>NUCLEOTIDE SEQUENCE [LARGE SCALE GENOMIC DNA]</scope>
    <source>
        <strain evidence="1 2">MSJ-4</strain>
    </source>
</reference>
<protein>
    <recommendedName>
        <fullName evidence="3">AraC family transcriptional regulator</fullName>
    </recommendedName>
</protein>